<accession>A0A235B4P2</accession>
<dbReference type="Pfam" id="PF00596">
    <property type="entry name" value="Aldolase_II"/>
    <property type="match status" value="1"/>
</dbReference>
<dbReference type="SUPFAM" id="SSF53639">
    <property type="entry name" value="AraD/HMP-PK domain-like"/>
    <property type="match status" value="1"/>
</dbReference>
<feature type="region of interest" description="Disordered" evidence="3">
    <location>
        <begin position="213"/>
        <end position="233"/>
    </location>
</feature>
<keyword evidence="1" id="KW-0479">Metal-binding</keyword>
<reference evidence="5 6" key="1">
    <citation type="submission" date="2017-07" db="EMBL/GenBank/DDBJ databases">
        <title>The genome sequence of Paludifilum halophilum highlights mechanisms for microbial adaptation to high salt environemnts.</title>
        <authorList>
            <person name="Belbahri L."/>
        </authorList>
    </citation>
    <scope>NUCLEOTIDE SEQUENCE [LARGE SCALE GENOMIC DNA]</scope>
    <source>
        <strain evidence="5 6">DSM 102817</strain>
    </source>
</reference>
<dbReference type="SMART" id="SM01007">
    <property type="entry name" value="Aldolase_II"/>
    <property type="match status" value="1"/>
</dbReference>
<dbReference type="GO" id="GO:0005829">
    <property type="term" value="C:cytosol"/>
    <property type="evidence" value="ECO:0007669"/>
    <property type="project" value="TreeGrafter"/>
</dbReference>
<dbReference type="InterPro" id="IPR036409">
    <property type="entry name" value="Aldolase_II/adducin_N_sf"/>
</dbReference>
<dbReference type="PANTHER" id="PTHR22789">
    <property type="entry name" value="FUCULOSE PHOSPHATE ALDOLASE"/>
    <property type="match status" value="1"/>
</dbReference>
<feature type="domain" description="Class II aldolase/adducin N-terminal" evidence="4">
    <location>
        <begin position="12"/>
        <end position="188"/>
    </location>
</feature>
<dbReference type="GO" id="GO:0019323">
    <property type="term" value="P:pentose catabolic process"/>
    <property type="evidence" value="ECO:0007669"/>
    <property type="project" value="TreeGrafter"/>
</dbReference>
<evidence type="ECO:0000256" key="3">
    <source>
        <dbReference type="SAM" id="MobiDB-lite"/>
    </source>
</evidence>
<dbReference type="RefSeq" id="WP_094265128.1">
    <property type="nucleotide sequence ID" value="NZ_NOWF01000008.1"/>
</dbReference>
<dbReference type="EMBL" id="NOWF01000008">
    <property type="protein sequence ID" value="OYD06929.1"/>
    <property type="molecule type" value="Genomic_DNA"/>
</dbReference>
<dbReference type="OrthoDB" id="9786287at2"/>
<evidence type="ECO:0000256" key="1">
    <source>
        <dbReference type="ARBA" id="ARBA00022723"/>
    </source>
</evidence>
<dbReference type="Proteomes" id="UP000215459">
    <property type="component" value="Unassembled WGS sequence"/>
</dbReference>
<sequence length="233" mass="25851">MAVDPKYASQVQDLLEIGRRLYRNGFVASDNGNISIWLSQDRFLITVGGVSKGYMTEDHAVVIDRDGRVLDGDGEPPSEYRMHAEIYRYRKDVRAVVDAHPPTATAFTVAGISMMDPVLPEMVASLGGIPTVPFGVPGTDDLVRKLRPYLDRHDAVLLENLGAVTLGIDGYDAYYKMESVEMAARIRSTARSLGEERGLTRDEVKRLMEWCPGSRQKGRHPGGRMLRLAASDR</sequence>
<evidence type="ECO:0000313" key="5">
    <source>
        <dbReference type="EMBL" id="OYD06929.1"/>
    </source>
</evidence>
<dbReference type="PANTHER" id="PTHR22789:SF0">
    <property type="entry name" value="3-OXO-TETRONATE 4-PHOSPHATE DECARBOXYLASE-RELATED"/>
    <property type="match status" value="1"/>
</dbReference>
<gene>
    <name evidence="5" type="ORF">CHM34_13390</name>
</gene>
<dbReference type="GO" id="GO:0046872">
    <property type="term" value="F:metal ion binding"/>
    <property type="evidence" value="ECO:0007669"/>
    <property type="project" value="UniProtKB-KW"/>
</dbReference>
<evidence type="ECO:0000259" key="4">
    <source>
        <dbReference type="SMART" id="SM01007"/>
    </source>
</evidence>
<dbReference type="AlphaFoldDB" id="A0A235B4P2"/>
<evidence type="ECO:0000313" key="6">
    <source>
        <dbReference type="Proteomes" id="UP000215459"/>
    </source>
</evidence>
<proteinExistence type="predicted"/>
<protein>
    <recommendedName>
        <fullName evidence="4">Class II aldolase/adducin N-terminal domain-containing protein</fullName>
    </recommendedName>
</protein>
<dbReference type="InterPro" id="IPR001303">
    <property type="entry name" value="Aldolase_II/adducin_N"/>
</dbReference>
<dbReference type="GO" id="GO:0016832">
    <property type="term" value="F:aldehyde-lyase activity"/>
    <property type="evidence" value="ECO:0007669"/>
    <property type="project" value="TreeGrafter"/>
</dbReference>
<keyword evidence="6" id="KW-1185">Reference proteome</keyword>
<keyword evidence="2" id="KW-0456">Lyase</keyword>
<evidence type="ECO:0000256" key="2">
    <source>
        <dbReference type="ARBA" id="ARBA00023239"/>
    </source>
</evidence>
<organism evidence="5 6">
    <name type="scientific">Paludifilum halophilum</name>
    <dbReference type="NCBI Taxonomy" id="1642702"/>
    <lineage>
        <taxon>Bacteria</taxon>
        <taxon>Bacillati</taxon>
        <taxon>Bacillota</taxon>
        <taxon>Bacilli</taxon>
        <taxon>Bacillales</taxon>
        <taxon>Thermoactinomycetaceae</taxon>
        <taxon>Paludifilum</taxon>
    </lineage>
</organism>
<comment type="caution">
    <text evidence="5">The sequence shown here is derived from an EMBL/GenBank/DDBJ whole genome shotgun (WGS) entry which is preliminary data.</text>
</comment>
<dbReference type="Gene3D" id="3.40.225.10">
    <property type="entry name" value="Class II aldolase/adducin N-terminal domain"/>
    <property type="match status" value="1"/>
</dbReference>
<name>A0A235B4P2_9BACL</name>
<dbReference type="InterPro" id="IPR050197">
    <property type="entry name" value="Aldolase_class_II_sugar_metab"/>
</dbReference>